<evidence type="ECO:0000256" key="2">
    <source>
        <dbReference type="ARBA" id="ARBA00022723"/>
    </source>
</evidence>
<dbReference type="EMBL" id="FNBG01000022">
    <property type="protein sequence ID" value="SDF97035.1"/>
    <property type="molecule type" value="Genomic_DNA"/>
</dbReference>
<evidence type="ECO:0000256" key="4">
    <source>
        <dbReference type="ARBA" id="ARBA00022833"/>
    </source>
</evidence>
<evidence type="ECO:0000313" key="6">
    <source>
        <dbReference type="EMBL" id="SDF97035.1"/>
    </source>
</evidence>
<dbReference type="PANTHER" id="PTHR37326">
    <property type="entry name" value="BLL3975 PROTEIN"/>
    <property type="match status" value="1"/>
</dbReference>
<name>A0A1G7QF07_9BACL</name>
<organism evidence="6 7">
    <name type="scientific">Fontibacillus panacisegetis</name>
    <dbReference type="NCBI Taxonomy" id="670482"/>
    <lineage>
        <taxon>Bacteria</taxon>
        <taxon>Bacillati</taxon>
        <taxon>Bacillota</taxon>
        <taxon>Bacilli</taxon>
        <taxon>Bacillales</taxon>
        <taxon>Paenibacillaceae</taxon>
        <taxon>Fontibacillus</taxon>
    </lineage>
</organism>
<protein>
    <recommendedName>
        <fullName evidence="5">Succinylglutamate desuccinylase/Aspartoacylase catalytic domain-containing protein</fullName>
    </recommendedName>
</protein>
<dbReference type="InterPro" id="IPR043795">
    <property type="entry name" value="N-alpha-Ac-DABA-like"/>
</dbReference>
<accession>A0A1G7QF07</accession>
<dbReference type="Proteomes" id="UP000198972">
    <property type="component" value="Unassembled WGS sequence"/>
</dbReference>
<dbReference type="OrthoDB" id="9782876at2"/>
<feature type="domain" description="Succinylglutamate desuccinylase/Aspartoacylase catalytic" evidence="5">
    <location>
        <begin position="59"/>
        <end position="242"/>
    </location>
</feature>
<comment type="cofactor">
    <cofactor evidence="1">
        <name>Zn(2+)</name>
        <dbReference type="ChEBI" id="CHEBI:29105"/>
    </cofactor>
</comment>
<evidence type="ECO:0000313" key="7">
    <source>
        <dbReference type="Proteomes" id="UP000198972"/>
    </source>
</evidence>
<dbReference type="GO" id="GO:0016788">
    <property type="term" value="F:hydrolase activity, acting on ester bonds"/>
    <property type="evidence" value="ECO:0007669"/>
    <property type="project" value="InterPro"/>
</dbReference>
<dbReference type="STRING" id="670482.SAMN04488542_1228"/>
<proteinExistence type="predicted"/>
<evidence type="ECO:0000256" key="3">
    <source>
        <dbReference type="ARBA" id="ARBA00022801"/>
    </source>
</evidence>
<dbReference type="InterPro" id="IPR055438">
    <property type="entry name" value="AstE_AspA_cat"/>
</dbReference>
<dbReference type="AlphaFoldDB" id="A0A1G7QF07"/>
<dbReference type="InterPro" id="IPR053138">
    <property type="entry name" value="N-alpha-Ac-DABA_deacetylase"/>
</dbReference>
<dbReference type="Gene3D" id="3.40.630.10">
    <property type="entry name" value="Zn peptidases"/>
    <property type="match status" value="1"/>
</dbReference>
<dbReference type="GO" id="GO:0016811">
    <property type="term" value="F:hydrolase activity, acting on carbon-nitrogen (but not peptide) bonds, in linear amides"/>
    <property type="evidence" value="ECO:0007669"/>
    <property type="project" value="InterPro"/>
</dbReference>
<dbReference type="RefSeq" id="WP_091233276.1">
    <property type="nucleotide sequence ID" value="NZ_FNBG01000022.1"/>
</dbReference>
<dbReference type="PIRSF" id="PIRSF039012">
    <property type="entry name" value="ASP"/>
    <property type="match status" value="1"/>
</dbReference>
<reference evidence="6 7" key="1">
    <citation type="submission" date="2016-10" db="EMBL/GenBank/DDBJ databases">
        <authorList>
            <person name="de Groot N.N."/>
        </authorList>
    </citation>
    <scope>NUCLEOTIDE SEQUENCE [LARGE SCALE GENOMIC DNA]</scope>
    <source>
        <strain evidence="6 7">DSM 28129</strain>
    </source>
</reference>
<evidence type="ECO:0000256" key="1">
    <source>
        <dbReference type="ARBA" id="ARBA00001947"/>
    </source>
</evidence>
<sequence>MQLKLLFKEGVVMFKEKILHFSTMAEAKANQCPDSIAAIHERFEDEETIFFRLNGLKEGPAVWVQAALHGDEYDGILACMHLIEWIDTKELKGSVTISPVTNPNAFLAKSNGHPIDQVNMNRIFSDPSMNSYSYRYGRWLLGQIMDQTDCFIDLHGGGHYLEVCPFAMVASNDKEAFKQAMRLLRDVELTAIYECSEQSKGMFINEVCRLGIPAVLLESGGGLNWTNEAVKHHVQSVLSMLAQVSMLPAAQLDNPRDRKTYCVKEITELRFEVDGLQLQHASAGTIVKKGDVLLEVMSYPDFLKKSIVNPLDQALVLSIHTASSLKKGEYAVMLGKIEKK</sequence>
<keyword evidence="2" id="KW-0479">Metal-binding</keyword>
<keyword evidence="3" id="KW-0378">Hydrolase</keyword>
<evidence type="ECO:0000259" key="5">
    <source>
        <dbReference type="Pfam" id="PF24827"/>
    </source>
</evidence>
<dbReference type="GO" id="GO:0046872">
    <property type="term" value="F:metal ion binding"/>
    <property type="evidence" value="ECO:0007669"/>
    <property type="project" value="UniProtKB-KW"/>
</dbReference>
<dbReference type="Pfam" id="PF24827">
    <property type="entry name" value="AstE_AspA_cat"/>
    <property type="match status" value="1"/>
</dbReference>
<gene>
    <name evidence="6" type="ORF">SAMN04488542_1228</name>
</gene>
<dbReference type="PANTHER" id="PTHR37326:SF1">
    <property type="entry name" value="BLL3975 PROTEIN"/>
    <property type="match status" value="1"/>
</dbReference>
<dbReference type="SUPFAM" id="SSF53187">
    <property type="entry name" value="Zn-dependent exopeptidases"/>
    <property type="match status" value="1"/>
</dbReference>
<keyword evidence="7" id="KW-1185">Reference proteome</keyword>
<keyword evidence="4" id="KW-0862">Zinc</keyword>